<organism evidence="1 2">
    <name type="scientific">Trifolium pratense</name>
    <name type="common">Red clover</name>
    <dbReference type="NCBI Taxonomy" id="57577"/>
    <lineage>
        <taxon>Eukaryota</taxon>
        <taxon>Viridiplantae</taxon>
        <taxon>Streptophyta</taxon>
        <taxon>Embryophyta</taxon>
        <taxon>Tracheophyta</taxon>
        <taxon>Spermatophyta</taxon>
        <taxon>Magnoliopsida</taxon>
        <taxon>eudicotyledons</taxon>
        <taxon>Gunneridae</taxon>
        <taxon>Pentapetalae</taxon>
        <taxon>rosids</taxon>
        <taxon>fabids</taxon>
        <taxon>Fabales</taxon>
        <taxon>Fabaceae</taxon>
        <taxon>Papilionoideae</taxon>
        <taxon>50 kb inversion clade</taxon>
        <taxon>NPAAA clade</taxon>
        <taxon>Hologalegina</taxon>
        <taxon>IRL clade</taxon>
        <taxon>Trifolieae</taxon>
        <taxon>Trifolium</taxon>
    </lineage>
</organism>
<reference evidence="1 2" key="1">
    <citation type="journal article" date="2014" name="Am. J. Bot.">
        <title>Genome assembly and annotation for red clover (Trifolium pratense; Fabaceae).</title>
        <authorList>
            <person name="Istvanek J."/>
            <person name="Jaros M."/>
            <person name="Krenek A."/>
            <person name="Repkova J."/>
        </authorList>
    </citation>
    <scope>NUCLEOTIDE SEQUENCE [LARGE SCALE GENOMIC DNA]</scope>
    <source>
        <strain evidence="2">cv. Tatra</strain>
        <tissue evidence="1">Young leaves</tissue>
    </source>
</reference>
<name>A0A2K3LQC3_TRIPR</name>
<evidence type="ECO:0000313" key="2">
    <source>
        <dbReference type="Proteomes" id="UP000236291"/>
    </source>
</evidence>
<accession>A0A2K3LQC3</accession>
<dbReference type="EMBL" id="ASHM01038509">
    <property type="protein sequence ID" value="PNX80719.1"/>
    <property type="molecule type" value="Genomic_DNA"/>
</dbReference>
<proteinExistence type="predicted"/>
<reference evidence="1 2" key="2">
    <citation type="journal article" date="2017" name="Front. Plant Sci.">
        <title>Gene Classification and Mining of Molecular Markers Useful in Red Clover (Trifolium pratense) Breeding.</title>
        <authorList>
            <person name="Istvanek J."/>
            <person name="Dluhosova J."/>
            <person name="Dluhos P."/>
            <person name="Patkova L."/>
            <person name="Nedelnik J."/>
            <person name="Repkova J."/>
        </authorList>
    </citation>
    <scope>NUCLEOTIDE SEQUENCE [LARGE SCALE GENOMIC DNA]</scope>
    <source>
        <strain evidence="2">cv. Tatra</strain>
        <tissue evidence="1">Young leaves</tissue>
    </source>
</reference>
<comment type="caution">
    <text evidence="1">The sequence shown here is derived from an EMBL/GenBank/DDBJ whole genome shotgun (WGS) entry which is preliminary data.</text>
</comment>
<evidence type="ECO:0000313" key="1">
    <source>
        <dbReference type="EMBL" id="PNX80719.1"/>
    </source>
</evidence>
<dbReference type="AlphaFoldDB" id="A0A2K3LQC3"/>
<protein>
    <submittedName>
        <fullName evidence="1">Uncharacterized protein</fullName>
    </submittedName>
</protein>
<gene>
    <name evidence="1" type="ORF">L195_g036729</name>
</gene>
<sequence length="32" mass="3593">MVVAPRRQQAADRVGEIGVDDEKEEVVYCGSW</sequence>
<feature type="non-terminal residue" evidence="1">
    <location>
        <position position="32"/>
    </location>
</feature>
<dbReference type="Proteomes" id="UP000236291">
    <property type="component" value="Unassembled WGS sequence"/>
</dbReference>